<proteinExistence type="predicted"/>
<keyword evidence="3" id="KW-1185">Reference proteome</keyword>
<protein>
    <submittedName>
        <fullName evidence="2">Uncharacterized protein</fullName>
    </submittedName>
</protein>
<feature type="region of interest" description="Disordered" evidence="1">
    <location>
        <begin position="44"/>
        <end position="79"/>
    </location>
</feature>
<accession>A0A9Q3F164</accession>
<dbReference type="Proteomes" id="UP000765509">
    <property type="component" value="Unassembled WGS sequence"/>
</dbReference>
<name>A0A9Q3F164_9BASI</name>
<evidence type="ECO:0000313" key="2">
    <source>
        <dbReference type="EMBL" id="MBW0533055.1"/>
    </source>
</evidence>
<dbReference type="AlphaFoldDB" id="A0A9Q3F164"/>
<comment type="caution">
    <text evidence="2">The sequence shown here is derived from an EMBL/GenBank/DDBJ whole genome shotgun (WGS) entry which is preliminary data.</text>
</comment>
<evidence type="ECO:0000313" key="3">
    <source>
        <dbReference type="Proteomes" id="UP000765509"/>
    </source>
</evidence>
<reference evidence="2" key="1">
    <citation type="submission" date="2021-03" db="EMBL/GenBank/DDBJ databases">
        <title>Draft genome sequence of rust myrtle Austropuccinia psidii MF-1, a brazilian biotype.</title>
        <authorList>
            <person name="Quecine M.C."/>
            <person name="Pachon D.M.R."/>
            <person name="Bonatelli M.L."/>
            <person name="Correr F.H."/>
            <person name="Franceschini L.M."/>
            <person name="Leite T.F."/>
            <person name="Margarido G.R.A."/>
            <person name="Almeida C.A."/>
            <person name="Ferrarezi J.A."/>
            <person name="Labate C.A."/>
        </authorList>
    </citation>
    <scope>NUCLEOTIDE SEQUENCE</scope>
    <source>
        <strain evidence="2">MF-1</strain>
    </source>
</reference>
<dbReference type="EMBL" id="AVOT02038228">
    <property type="protein sequence ID" value="MBW0533055.1"/>
    <property type="molecule type" value="Genomic_DNA"/>
</dbReference>
<evidence type="ECO:0000256" key="1">
    <source>
        <dbReference type="SAM" id="MobiDB-lite"/>
    </source>
</evidence>
<organism evidence="2 3">
    <name type="scientific">Austropuccinia psidii MF-1</name>
    <dbReference type="NCBI Taxonomy" id="1389203"/>
    <lineage>
        <taxon>Eukaryota</taxon>
        <taxon>Fungi</taxon>
        <taxon>Dikarya</taxon>
        <taxon>Basidiomycota</taxon>
        <taxon>Pucciniomycotina</taxon>
        <taxon>Pucciniomycetes</taxon>
        <taxon>Pucciniales</taxon>
        <taxon>Sphaerophragmiaceae</taxon>
        <taxon>Austropuccinia</taxon>
    </lineage>
</organism>
<gene>
    <name evidence="2" type="ORF">O181_072770</name>
</gene>
<sequence>MILTFLLGPRLSIKSSPSICLINYLRYVPNPGNLTEFNELPTLAPESGNEISDMASSLESGIGVESQSREDNQDPPVLP</sequence>